<dbReference type="Proteomes" id="UP001589833">
    <property type="component" value="Unassembled WGS sequence"/>
</dbReference>
<sequence>MGTVLLDWSVNAKVKSKISGTLTEFAVVAAIISLPIQAVFTYLLPLLTMVVLGIAACPSFKERFII</sequence>
<keyword evidence="1" id="KW-1133">Transmembrane helix</keyword>
<protein>
    <submittedName>
        <fullName evidence="2">Uncharacterized protein</fullName>
    </submittedName>
</protein>
<comment type="caution">
    <text evidence="2">The sequence shown here is derived from an EMBL/GenBank/DDBJ whole genome shotgun (WGS) entry which is preliminary data.</text>
</comment>
<evidence type="ECO:0000313" key="2">
    <source>
        <dbReference type="EMBL" id="MFC0561330.1"/>
    </source>
</evidence>
<dbReference type="RefSeq" id="WP_273846644.1">
    <property type="nucleotide sequence ID" value="NZ_JAQQWT010000018.1"/>
</dbReference>
<proteinExistence type="predicted"/>
<keyword evidence="1" id="KW-0472">Membrane</keyword>
<gene>
    <name evidence="2" type="ORF">ACFFH4_20520</name>
</gene>
<keyword evidence="1" id="KW-0812">Transmembrane</keyword>
<dbReference type="EMBL" id="JBHLTR010000056">
    <property type="protein sequence ID" value="MFC0561330.1"/>
    <property type="molecule type" value="Genomic_DNA"/>
</dbReference>
<keyword evidence="3" id="KW-1185">Reference proteome</keyword>
<evidence type="ECO:0000313" key="3">
    <source>
        <dbReference type="Proteomes" id="UP001589833"/>
    </source>
</evidence>
<evidence type="ECO:0000256" key="1">
    <source>
        <dbReference type="SAM" id="Phobius"/>
    </source>
</evidence>
<accession>A0ABV6NKN6</accession>
<name>A0ABV6NKN6_9BACI</name>
<organism evidence="2 3">
    <name type="scientific">Halalkalibacter alkalisediminis</name>
    <dbReference type="NCBI Taxonomy" id="935616"/>
    <lineage>
        <taxon>Bacteria</taxon>
        <taxon>Bacillati</taxon>
        <taxon>Bacillota</taxon>
        <taxon>Bacilli</taxon>
        <taxon>Bacillales</taxon>
        <taxon>Bacillaceae</taxon>
        <taxon>Halalkalibacter</taxon>
    </lineage>
</organism>
<feature type="transmembrane region" description="Helical" evidence="1">
    <location>
        <begin position="42"/>
        <end position="60"/>
    </location>
</feature>
<reference evidence="2 3" key="1">
    <citation type="submission" date="2024-09" db="EMBL/GenBank/DDBJ databases">
        <authorList>
            <person name="Sun Q."/>
            <person name="Mori K."/>
        </authorList>
    </citation>
    <scope>NUCLEOTIDE SEQUENCE [LARGE SCALE GENOMIC DNA]</scope>
    <source>
        <strain evidence="2 3">NCAIM B.02301</strain>
    </source>
</reference>